<feature type="transmembrane region" description="Helical" evidence="1">
    <location>
        <begin position="22"/>
        <end position="45"/>
    </location>
</feature>
<proteinExistence type="predicted"/>
<protein>
    <submittedName>
        <fullName evidence="2">TraG-like protein, N-terminal region</fullName>
    </submittedName>
</protein>
<sequence length="52" mass="5655">MTASSYFEYVLTLLGWLVNNGVWQTLTATGLFALPLVAKLIALWLKARGQGG</sequence>
<evidence type="ECO:0000313" key="3">
    <source>
        <dbReference type="Proteomes" id="UP000254405"/>
    </source>
</evidence>
<keyword evidence="1" id="KW-1133">Transmembrane helix</keyword>
<dbReference type="Proteomes" id="UP000254405">
    <property type="component" value="Unassembled WGS sequence"/>
</dbReference>
<gene>
    <name evidence="2" type="ORF">NCTC8985_03581</name>
</gene>
<keyword evidence="1" id="KW-0812">Transmembrane</keyword>
<evidence type="ECO:0000256" key="1">
    <source>
        <dbReference type="SAM" id="Phobius"/>
    </source>
</evidence>
<keyword evidence="1" id="KW-0472">Membrane</keyword>
<accession>A0A376TMB6</accession>
<dbReference type="AlphaFoldDB" id="A0A376TMB6"/>
<evidence type="ECO:0000313" key="2">
    <source>
        <dbReference type="EMBL" id="STI78260.1"/>
    </source>
</evidence>
<reference evidence="2 3" key="1">
    <citation type="submission" date="2018-06" db="EMBL/GenBank/DDBJ databases">
        <authorList>
            <consortium name="Pathogen Informatics"/>
            <person name="Doyle S."/>
        </authorList>
    </citation>
    <scope>NUCLEOTIDE SEQUENCE [LARGE SCALE GENOMIC DNA]</scope>
    <source>
        <strain evidence="2 3">NCTC8985</strain>
    </source>
</reference>
<organism evidence="2 3">
    <name type="scientific">Escherichia coli</name>
    <dbReference type="NCBI Taxonomy" id="562"/>
    <lineage>
        <taxon>Bacteria</taxon>
        <taxon>Pseudomonadati</taxon>
        <taxon>Pseudomonadota</taxon>
        <taxon>Gammaproteobacteria</taxon>
        <taxon>Enterobacterales</taxon>
        <taxon>Enterobacteriaceae</taxon>
        <taxon>Escherichia</taxon>
    </lineage>
</organism>
<dbReference type="EMBL" id="UGCO01000001">
    <property type="protein sequence ID" value="STI78260.1"/>
    <property type="molecule type" value="Genomic_DNA"/>
</dbReference>
<name>A0A376TMB6_ECOLX</name>